<keyword evidence="1" id="KW-1133">Transmembrane helix</keyword>
<feature type="domain" description="DUF6594" evidence="2">
    <location>
        <begin position="12"/>
        <end position="195"/>
    </location>
</feature>
<evidence type="ECO:0000256" key="1">
    <source>
        <dbReference type="SAM" id="Phobius"/>
    </source>
</evidence>
<keyword evidence="1" id="KW-0472">Membrane</keyword>
<gene>
    <name evidence="3" type="ORF">N0V89_008989</name>
</gene>
<dbReference type="AlphaFoldDB" id="A0A9W8XHH5"/>
<dbReference type="Proteomes" id="UP001140513">
    <property type="component" value="Unassembled WGS sequence"/>
</dbReference>
<accession>A0A9W8XHH5</accession>
<sequence length="196" mass="22184">MLNDSPSLGQEQLILVEKLRKKISQYNKVIIQQSKLQKIHPPDPFDLSNVQHFLYSDDMENEMIGEDSETWGKPSDPDNHPPDLISIKPRKKVDTFSTLVAENVVHLFKYGLGHLTQKNQYLGRKVYYDADVLKATSFITSILASLIPIASIWVLVSLDSLRNKMITMAAFNVLISACLNFFTDARRTDVFAVTAV</sequence>
<dbReference type="PANTHER" id="PTHR34502">
    <property type="entry name" value="DUF6594 DOMAIN-CONTAINING PROTEIN-RELATED"/>
    <property type="match status" value="1"/>
</dbReference>
<dbReference type="Pfam" id="PF20237">
    <property type="entry name" value="DUF6594"/>
    <property type="match status" value="1"/>
</dbReference>
<reference evidence="3" key="1">
    <citation type="submission" date="2022-10" db="EMBL/GenBank/DDBJ databases">
        <title>Tapping the CABI collections for fungal endophytes: first genome assemblies for Collariella, Neodidymelliopsis, Ascochyta clinopodiicola, Didymella pomorum, Didymosphaeria variabile, Neocosmospora piperis and Neocucurbitaria cava.</title>
        <authorList>
            <person name="Hill R."/>
        </authorList>
    </citation>
    <scope>NUCLEOTIDE SEQUENCE</scope>
    <source>
        <strain evidence="3">IMI 356815</strain>
    </source>
</reference>
<evidence type="ECO:0000313" key="4">
    <source>
        <dbReference type="Proteomes" id="UP001140513"/>
    </source>
</evidence>
<dbReference type="OrthoDB" id="5342093at2759"/>
<evidence type="ECO:0000259" key="2">
    <source>
        <dbReference type="Pfam" id="PF20237"/>
    </source>
</evidence>
<comment type="caution">
    <text evidence="3">The sequence shown here is derived from an EMBL/GenBank/DDBJ whole genome shotgun (WGS) entry which is preliminary data.</text>
</comment>
<dbReference type="PANTHER" id="PTHR34502:SF5">
    <property type="entry name" value="DUF6594 DOMAIN-CONTAINING PROTEIN"/>
    <property type="match status" value="1"/>
</dbReference>
<proteinExistence type="predicted"/>
<name>A0A9W8XHH5_9PLEO</name>
<protein>
    <recommendedName>
        <fullName evidence="2">DUF6594 domain-containing protein</fullName>
    </recommendedName>
</protein>
<feature type="transmembrane region" description="Helical" evidence="1">
    <location>
        <begin position="132"/>
        <end position="153"/>
    </location>
</feature>
<keyword evidence="4" id="KW-1185">Reference proteome</keyword>
<dbReference type="GeneID" id="80912519"/>
<feature type="transmembrane region" description="Helical" evidence="1">
    <location>
        <begin position="165"/>
        <end position="182"/>
    </location>
</feature>
<dbReference type="EMBL" id="JAPEUX010000006">
    <property type="protein sequence ID" value="KAJ4350368.1"/>
    <property type="molecule type" value="Genomic_DNA"/>
</dbReference>
<organism evidence="3 4">
    <name type="scientific">Didymosphaeria variabile</name>
    <dbReference type="NCBI Taxonomy" id="1932322"/>
    <lineage>
        <taxon>Eukaryota</taxon>
        <taxon>Fungi</taxon>
        <taxon>Dikarya</taxon>
        <taxon>Ascomycota</taxon>
        <taxon>Pezizomycotina</taxon>
        <taxon>Dothideomycetes</taxon>
        <taxon>Pleosporomycetidae</taxon>
        <taxon>Pleosporales</taxon>
        <taxon>Massarineae</taxon>
        <taxon>Didymosphaeriaceae</taxon>
        <taxon>Didymosphaeria</taxon>
    </lineage>
</organism>
<dbReference type="InterPro" id="IPR046529">
    <property type="entry name" value="DUF6594"/>
</dbReference>
<dbReference type="RefSeq" id="XP_056069298.1">
    <property type="nucleotide sequence ID" value="XM_056217742.1"/>
</dbReference>
<evidence type="ECO:0000313" key="3">
    <source>
        <dbReference type="EMBL" id="KAJ4350368.1"/>
    </source>
</evidence>
<keyword evidence="1" id="KW-0812">Transmembrane</keyword>